<evidence type="ECO:0000256" key="7">
    <source>
        <dbReference type="ARBA" id="ARBA00023136"/>
    </source>
</evidence>
<dbReference type="PANTHER" id="PTHR22950:SF458">
    <property type="entry name" value="SODIUM-COUPLED NEUTRAL AMINO ACID TRANSPORTER 11-RELATED"/>
    <property type="match status" value="1"/>
</dbReference>
<feature type="transmembrane region" description="Helical" evidence="11">
    <location>
        <begin position="205"/>
        <end position="228"/>
    </location>
</feature>
<keyword evidence="6 11" id="KW-1133">Transmembrane helix</keyword>
<organism evidence="13">
    <name type="scientific">Medioppia subpectinata</name>
    <dbReference type="NCBI Taxonomy" id="1979941"/>
    <lineage>
        <taxon>Eukaryota</taxon>
        <taxon>Metazoa</taxon>
        <taxon>Ecdysozoa</taxon>
        <taxon>Arthropoda</taxon>
        <taxon>Chelicerata</taxon>
        <taxon>Arachnida</taxon>
        <taxon>Acari</taxon>
        <taxon>Acariformes</taxon>
        <taxon>Sarcoptiformes</taxon>
        <taxon>Oribatida</taxon>
        <taxon>Brachypylina</taxon>
        <taxon>Oppioidea</taxon>
        <taxon>Oppiidae</taxon>
        <taxon>Medioppia</taxon>
    </lineage>
</organism>
<dbReference type="OrthoDB" id="28208at2759"/>
<evidence type="ECO:0000256" key="5">
    <source>
        <dbReference type="ARBA" id="ARBA00022970"/>
    </source>
</evidence>
<feature type="transmembrane region" description="Helical" evidence="11">
    <location>
        <begin position="264"/>
        <end position="285"/>
    </location>
</feature>
<dbReference type="PANTHER" id="PTHR22950">
    <property type="entry name" value="AMINO ACID TRANSPORTER"/>
    <property type="match status" value="1"/>
</dbReference>
<evidence type="ECO:0000256" key="10">
    <source>
        <dbReference type="ARBA" id="ARBA00041723"/>
    </source>
</evidence>
<evidence type="ECO:0000313" key="14">
    <source>
        <dbReference type="Proteomes" id="UP000759131"/>
    </source>
</evidence>
<name>A0A7R9Q249_9ACAR</name>
<evidence type="ECO:0000256" key="9">
    <source>
        <dbReference type="ARBA" id="ARBA00040814"/>
    </source>
</evidence>
<protein>
    <recommendedName>
        <fullName evidence="9">Putative sodium-coupled neutral amino acid transporter 11</fullName>
    </recommendedName>
    <alternativeName>
        <fullName evidence="10">Solute carrier family 38 member 11</fullName>
    </alternativeName>
</protein>
<dbReference type="GO" id="GO:0015179">
    <property type="term" value="F:L-amino acid transmembrane transporter activity"/>
    <property type="evidence" value="ECO:0007669"/>
    <property type="project" value="TreeGrafter"/>
</dbReference>
<comment type="function">
    <text evidence="8">Putative sodium-dependent amino acid/proton antiporter.</text>
</comment>
<feature type="non-terminal residue" evidence="13">
    <location>
        <position position="329"/>
    </location>
</feature>
<evidence type="ECO:0000256" key="2">
    <source>
        <dbReference type="ARBA" id="ARBA00008066"/>
    </source>
</evidence>
<dbReference type="AlphaFoldDB" id="A0A7R9Q249"/>
<dbReference type="EMBL" id="CAJPIZ010006922">
    <property type="protein sequence ID" value="CAG2109929.1"/>
    <property type="molecule type" value="Genomic_DNA"/>
</dbReference>
<dbReference type="GO" id="GO:0016020">
    <property type="term" value="C:membrane"/>
    <property type="evidence" value="ECO:0007669"/>
    <property type="project" value="UniProtKB-SubCell"/>
</dbReference>
<keyword evidence="5" id="KW-0029">Amino-acid transport</keyword>
<evidence type="ECO:0000256" key="6">
    <source>
        <dbReference type="ARBA" id="ARBA00022989"/>
    </source>
</evidence>
<keyword evidence="4 11" id="KW-0812">Transmembrane</keyword>
<keyword evidence="7 11" id="KW-0472">Membrane</keyword>
<keyword evidence="14" id="KW-1185">Reference proteome</keyword>
<dbReference type="Proteomes" id="UP000759131">
    <property type="component" value="Unassembled WGS sequence"/>
</dbReference>
<feature type="domain" description="Amino acid transporter transmembrane" evidence="12">
    <location>
        <begin position="95"/>
        <end position="281"/>
    </location>
</feature>
<proteinExistence type="inferred from homology"/>
<accession>A0A7R9Q249</accession>
<gene>
    <name evidence="13" type="ORF">OSB1V03_LOCUS9915</name>
</gene>
<evidence type="ECO:0000256" key="1">
    <source>
        <dbReference type="ARBA" id="ARBA00004141"/>
    </source>
</evidence>
<feature type="transmembrane region" description="Helical" evidence="11">
    <location>
        <begin position="234"/>
        <end position="252"/>
    </location>
</feature>
<feature type="transmembrane region" description="Helical" evidence="11">
    <location>
        <begin position="123"/>
        <end position="143"/>
    </location>
</feature>
<keyword evidence="3" id="KW-0813">Transport</keyword>
<sequence length="329" mass="36513">LIAVITDYSLCILVKAGNIVGVNTYQVSLISLLFIFFILSFIFLRIETLSDTIPRSNDAYDLVGNGITESIGIISFVTSKLMYSMSKPLTLTHTAYMCHHSSFLVYESMENPTQNRWNKITHISVSVSCLIILLFGVFGYTTFTGFSQGDLLENYCMSDDWANVARILFSTTIMLTYPIECFVVREVLENAIWDGKPPETKSHHIMITVAIVATCFIFSTFTDCLGIVLELNGVLAAVPLAFILPALCYLKLDSGRLLEWRKAPAFLLAVFGFAVAIIGTFLAMVRVIDGVTCSHGKEMDYCLAPHIQNKTTSILLSLMNTTTQTTLKP</sequence>
<evidence type="ECO:0000313" key="13">
    <source>
        <dbReference type="EMBL" id="CAD7629499.1"/>
    </source>
</evidence>
<feature type="transmembrane region" description="Helical" evidence="11">
    <location>
        <begin position="163"/>
        <end position="184"/>
    </location>
</feature>
<comment type="subcellular location">
    <subcellularLocation>
        <location evidence="1">Membrane</location>
        <topology evidence="1">Multi-pass membrane protein</topology>
    </subcellularLocation>
</comment>
<comment type="similarity">
    <text evidence="2">Belongs to the amino acid/polyamine transporter 2 family.</text>
</comment>
<evidence type="ECO:0000259" key="12">
    <source>
        <dbReference type="Pfam" id="PF01490"/>
    </source>
</evidence>
<evidence type="ECO:0000256" key="8">
    <source>
        <dbReference type="ARBA" id="ARBA00037101"/>
    </source>
</evidence>
<evidence type="ECO:0000256" key="3">
    <source>
        <dbReference type="ARBA" id="ARBA00022448"/>
    </source>
</evidence>
<dbReference type="EMBL" id="OC861497">
    <property type="protein sequence ID" value="CAD7629499.1"/>
    <property type="molecule type" value="Genomic_DNA"/>
</dbReference>
<dbReference type="Pfam" id="PF01490">
    <property type="entry name" value="Aa_trans"/>
    <property type="match status" value="1"/>
</dbReference>
<evidence type="ECO:0000256" key="4">
    <source>
        <dbReference type="ARBA" id="ARBA00022692"/>
    </source>
</evidence>
<dbReference type="InterPro" id="IPR013057">
    <property type="entry name" value="AA_transpt_TM"/>
</dbReference>
<reference evidence="13" key="1">
    <citation type="submission" date="2020-11" db="EMBL/GenBank/DDBJ databases">
        <authorList>
            <person name="Tran Van P."/>
        </authorList>
    </citation>
    <scope>NUCLEOTIDE SEQUENCE</scope>
</reference>
<feature type="transmembrane region" description="Helical" evidence="11">
    <location>
        <begin position="25"/>
        <end position="46"/>
    </location>
</feature>
<evidence type="ECO:0000256" key="11">
    <source>
        <dbReference type="SAM" id="Phobius"/>
    </source>
</evidence>